<dbReference type="AlphaFoldDB" id="A0A3P7LLS9"/>
<dbReference type="Gene3D" id="3.30.70.141">
    <property type="entry name" value="Nucleoside diphosphate kinase-like domain"/>
    <property type="match status" value="1"/>
</dbReference>
<gene>
    <name evidence="4" type="ORF">DILT_LOCUS7684</name>
</gene>
<dbReference type="PANTHER" id="PTHR46161">
    <property type="entry name" value="NUCLEOSIDE DIPHOSPHATE KINASE"/>
    <property type="match status" value="1"/>
</dbReference>
<dbReference type="InterPro" id="IPR034907">
    <property type="entry name" value="NDK-like_dom"/>
</dbReference>
<organism evidence="4 5">
    <name type="scientific">Dibothriocephalus latus</name>
    <name type="common">Fish tapeworm</name>
    <name type="synonym">Diphyllobothrium latum</name>
    <dbReference type="NCBI Taxonomy" id="60516"/>
    <lineage>
        <taxon>Eukaryota</taxon>
        <taxon>Metazoa</taxon>
        <taxon>Spiralia</taxon>
        <taxon>Lophotrochozoa</taxon>
        <taxon>Platyhelminthes</taxon>
        <taxon>Cestoda</taxon>
        <taxon>Eucestoda</taxon>
        <taxon>Diphyllobothriidea</taxon>
        <taxon>Diphyllobothriidae</taxon>
        <taxon>Dibothriocephalus</taxon>
    </lineage>
</organism>
<evidence type="ECO:0000256" key="2">
    <source>
        <dbReference type="PROSITE-ProRule" id="PRU00706"/>
    </source>
</evidence>
<dbReference type="OrthoDB" id="10263751at2759"/>
<dbReference type="Proteomes" id="UP000281553">
    <property type="component" value="Unassembled WGS sequence"/>
</dbReference>
<sequence length="123" mass="14130">MRELLGPESFSHAQENSPQSLRAMFSSIPDVEKDDDMTWIDATLDGPETQKMLLYFFPIETTFGLIKPESVMLQEELLEIIRGAGFKIAAKKEYQLTPDDLKVIYAQAKDKPFYDDLVEYMSQ</sequence>
<evidence type="ECO:0000256" key="1">
    <source>
        <dbReference type="ARBA" id="ARBA00008142"/>
    </source>
</evidence>
<dbReference type="PROSITE" id="PS51374">
    <property type="entry name" value="NDPK_LIKE"/>
    <property type="match status" value="1"/>
</dbReference>
<reference evidence="4 5" key="1">
    <citation type="submission" date="2018-11" db="EMBL/GenBank/DDBJ databases">
        <authorList>
            <consortium name="Pathogen Informatics"/>
        </authorList>
    </citation>
    <scope>NUCLEOTIDE SEQUENCE [LARGE SCALE GENOMIC DNA]</scope>
</reference>
<evidence type="ECO:0000313" key="5">
    <source>
        <dbReference type="Proteomes" id="UP000281553"/>
    </source>
</evidence>
<dbReference type="GO" id="GO:0003341">
    <property type="term" value="P:cilium movement"/>
    <property type="evidence" value="ECO:0007669"/>
    <property type="project" value="TreeGrafter"/>
</dbReference>
<name>A0A3P7LLS9_DIBLA</name>
<dbReference type="GO" id="GO:1902176">
    <property type="term" value="P:negative regulation of oxidative stress-induced intrinsic apoptotic signaling pathway"/>
    <property type="evidence" value="ECO:0007669"/>
    <property type="project" value="TreeGrafter"/>
</dbReference>
<feature type="domain" description="Nucleoside diphosphate kinase-like" evidence="3">
    <location>
        <begin position="60"/>
        <end position="122"/>
    </location>
</feature>
<dbReference type="PANTHER" id="PTHR46161:SF1">
    <property type="entry name" value="NUCLEOSIDE DIPHOSPHATE KINASE HOMOLOG 5"/>
    <property type="match status" value="1"/>
</dbReference>
<dbReference type="InterPro" id="IPR036850">
    <property type="entry name" value="NDK-like_dom_sf"/>
</dbReference>
<dbReference type="GO" id="GO:0005929">
    <property type="term" value="C:cilium"/>
    <property type="evidence" value="ECO:0007669"/>
    <property type="project" value="TreeGrafter"/>
</dbReference>
<keyword evidence="5" id="KW-1185">Reference proteome</keyword>
<dbReference type="Pfam" id="PF00334">
    <property type="entry name" value="NDK"/>
    <property type="match status" value="1"/>
</dbReference>
<dbReference type="SUPFAM" id="SSF54919">
    <property type="entry name" value="Nucleoside diphosphate kinase, NDK"/>
    <property type="match status" value="1"/>
</dbReference>
<evidence type="ECO:0000313" key="4">
    <source>
        <dbReference type="EMBL" id="VDN11853.1"/>
    </source>
</evidence>
<comment type="caution">
    <text evidence="2">Lacks conserved residue(s) required for the propagation of feature annotation.</text>
</comment>
<proteinExistence type="inferred from homology"/>
<protein>
    <recommendedName>
        <fullName evidence="3">Nucleoside diphosphate kinase-like domain-containing protein</fullName>
    </recommendedName>
</protein>
<evidence type="ECO:0000259" key="3">
    <source>
        <dbReference type="Pfam" id="PF00334"/>
    </source>
</evidence>
<dbReference type="EMBL" id="UYRU01052409">
    <property type="protein sequence ID" value="VDN11853.1"/>
    <property type="molecule type" value="Genomic_DNA"/>
</dbReference>
<accession>A0A3P7LLS9</accession>
<comment type="similarity">
    <text evidence="1 2">Belongs to the NDK family.</text>
</comment>